<feature type="compositionally biased region" description="Low complexity" evidence="1">
    <location>
        <begin position="35"/>
        <end position="45"/>
    </location>
</feature>
<name>A0A4P9Y5B0_9FUNG</name>
<evidence type="ECO:0000313" key="2">
    <source>
        <dbReference type="EMBL" id="RKP14198.1"/>
    </source>
</evidence>
<feature type="compositionally biased region" description="Basic and acidic residues" evidence="1">
    <location>
        <begin position="127"/>
        <end position="151"/>
    </location>
</feature>
<accession>A0A4P9Y5B0</accession>
<sequence>MHSVVEFPTREDMDYALRKLDGRELGGEIIRMFEEPGAAAGAGPAAAPPPRREFRRRSYSPGPARSRSPGPRERMPYRRDDSPRDHHRPHYGRRDDSPPPRERYGRRDDSPPPPPREDGPLPPVGPRGDESPRGRDAGYDRRDDSPPRRGDSLPPRSSSPRDHRESSWDNQPPPGDAAPGVIESEGASSDH</sequence>
<dbReference type="InterPro" id="IPR035979">
    <property type="entry name" value="RBD_domain_sf"/>
</dbReference>
<evidence type="ECO:0008006" key="4">
    <source>
        <dbReference type="Google" id="ProtNLM"/>
    </source>
</evidence>
<gene>
    <name evidence="2" type="ORF">BJ684DRAFT_15459</name>
</gene>
<evidence type="ECO:0000256" key="1">
    <source>
        <dbReference type="SAM" id="MobiDB-lite"/>
    </source>
</evidence>
<feature type="region of interest" description="Disordered" evidence="1">
    <location>
        <begin position="35"/>
        <end position="191"/>
    </location>
</feature>
<dbReference type="SUPFAM" id="SSF54928">
    <property type="entry name" value="RNA-binding domain, RBD"/>
    <property type="match status" value="1"/>
</dbReference>
<organism evidence="2 3">
    <name type="scientific">Piptocephalis cylindrospora</name>
    <dbReference type="NCBI Taxonomy" id="1907219"/>
    <lineage>
        <taxon>Eukaryota</taxon>
        <taxon>Fungi</taxon>
        <taxon>Fungi incertae sedis</taxon>
        <taxon>Zoopagomycota</taxon>
        <taxon>Zoopagomycotina</taxon>
        <taxon>Zoopagomycetes</taxon>
        <taxon>Zoopagales</taxon>
        <taxon>Piptocephalidaceae</taxon>
        <taxon>Piptocephalis</taxon>
    </lineage>
</organism>
<dbReference type="AlphaFoldDB" id="A0A4P9Y5B0"/>
<feature type="compositionally biased region" description="Low complexity" evidence="1">
    <location>
        <begin position="59"/>
        <end position="69"/>
    </location>
</feature>
<feature type="compositionally biased region" description="Basic and acidic residues" evidence="1">
    <location>
        <begin position="70"/>
        <end position="84"/>
    </location>
</feature>
<dbReference type="GO" id="GO:0003676">
    <property type="term" value="F:nucleic acid binding"/>
    <property type="evidence" value="ECO:0007669"/>
    <property type="project" value="InterPro"/>
</dbReference>
<protein>
    <recommendedName>
        <fullName evidence="4">RRM domain-containing protein</fullName>
    </recommendedName>
</protein>
<keyword evidence="3" id="KW-1185">Reference proteome</keyword>
<dbReference type="EMBL" id="KZ987869">
    <property type="protein sequence ID" value="RKP14198.1"/>
    <property type="molecule type" value="Genomic_DNA"/>
</dbReference>
<dbReference type="OrthoDB" id="1099063at2759"/>
<dbReference type="Proteomes" id="UP000267251">
    <property type="component" value="Unassembled WGS sequence"/>
</dbReference>
<proteinExistence type="predicted"/>
<evidence type="ECO:0000313" key="3">
    <source>
        <dbReference type="Proteomes" id="UP000267251"/>
    </source>
</evidence>
<feature type="compositionally biased region" description="Basic and acidic residues" evidence="1">
    <location>
        <begin position="92"/>
        <end position="119"/>
    </location>
</feature>
<reference evidence="3" key="1">
    <citation type="journal article" date="2018" name="Nat. Microbiol.">
        <title>Leveraging single-cell genomics to expand the fungal tree of life.</title>
        <authorList>
            <person name="Ahrendt S.R."/>
            <person name="Quandt C.A."/>
            <person name="Ciobanu D."/>
            <person name="Clum A."/>
            <person name="Salamov A."/>
            <person name="Andreopoulos B."/>
            <person name="Cheng J.F."/>
            <person name="Woyke T."/>
            <person name="Pelin A."/>
            <person name="Henrissat B."/>
            <person name="Reynolds N.K."/>
            <person name="Benny G.L."/>
            <person name="Smith M.E."/>
            <person name="James T.Y."/>
            <person name="Grigoriev I.V."/>
        </authorList>
    </citation>
    <scope>NUCLEOTIDE SEQUENCE [LARGE SCALE GENOMIC DNA]</scope>
</reference>